<evidence type="ECO:0000313" key="3">
    <source>
        <dbReference type="EMBL" id="KAF2447601.1"/>
    </source>
</evidence>
<feature type="compositionally biased region" description="Polar residues" evidence="2">
    <location>
        <begin position="607"/>
        <end position="618"/>
    </location>
</feature>
<keyword evidence="1" id="KW-0175">Coiled coil</keyword>
<feature type="region of interest" description="Disordered" evidence="2">
    <location>
        <begin position="120"/>
        <end position="161"/>
    </location>
</feature>
<dbReference type="EMBL" id="MU001496">
    <property type="protein sequence ID" value="KAF2447601.1"/>
    <property type="molecule type" value="Genomic_DNA"/>
</dbReference>
<evidence type="ECO:0000256" key="2">
    <source>
        <dbReference type="SAM" id="MobiDB-lite"/>
    </source>
</evidence>
<gene>
    <name evidence="3" type="ORF">P171DRAFT_518685</name>
</gene>
<name>A0A9P4PNS0_9PLEO</name>
<protein>
    <submittedName>
        <fullName evidence="3">Uncharacterized protein</fullName>
    </submittedName>
</protein>
<organism evidence="3 4">
    <name type="scientific">Karstenula rhodostoma CBS 690.94</name>
    <dbReference type="NCBI Taxonomy" id="1392251"/>
    <lineage>
        <taxon>Eukaryota</taxon>
        <taxon>Fungi</taxon>
        <taxon>Dikarya</taxon>
        <taxon>Ascomycota</taxon>
        <taxon>Pezizomycotina</taxon>
        <taxon>Dothideomycetes</taxon>
        <taxon>Pleosporomycetidae</taxon>
        <taxon>Pleosporales</taxon>
        <taxon>Massarineae</taxon>
        <taxon>Didymosphaeriaceae</taxon>
        <taxon>Karstenula</taxon>
    </lineage>
</organism>
<dbReference type="Proteomes" id="UP000799764">
    <property type="component" value="Unassembled WGS sequence"/>
</dbReference>
<feature type="region of interest" description="Disordered" evidence="2">
    <location>
        <begin position="567"/>
        <end position="618"/>
    </location>
</feature>
<accession>A0A9P4PNS0</accession>
<dbReference type="AlphaFoldDB" id="A0A9P4PNS0"/>
<feature type="compositionally biased region" description="Basic and acidic residues" evidence="2">
    <location>
        <begin position="580"/>
        <end position="606"/>
    </location>
</feature>
<feature type="compositionally biased region" description="Acidic residues" evidence="2">
    <location>
        <begin position="47"/>
        <end position="99"/>
    </location>
</feature>
<keyword evidence="4" id="KW-1185">Reference proteome</keyword>
<comment type="caution">
    <text evidence="3">The sequence shown here is derived from an EMBL/GenBank/DDBJ whole genome shotgun (WGS) entry which is preliminary data.</text>
</comment>
<dbReference type="OrthoDB" id="3794928at2759"/>
<evidence type="ECO:0000256" key="1">
    <source>
        <dbReference type="SAM" id="Coils"/>
    </source>
</evidence>
<reference evidence="3" key="1">
    <citation type="journal article" date="2020" name="Stud. Mycol.">
        <title>101 Dothideomycetes genomes: a test case for predicting lifestyles and emergence of pathogens.</title>
        <authorList>
            <person name="Haridas S."/>
            <person name="Albert R."/>
            <person name="Binder M."/>
            <person name="Bloem J."/>
            <person name="Labutti K."/>
            <person name="Salamov A."/>
            <person name="Andreopoulos B."/>
            <person name="Baker S."/>
            <person name="Barry K."/>
            <person name="Bills G."/>
            <person name="Bluhm B."/>
            <person name="Cannon C."/>
            <person name="Castanera R."/>
            <person name="Culley D."/>
            <person name="Daum C."/>
            <person name="Ezra D."/>
            <person name="Gonzalez J."/>
            <person name="Henrissat B."/>
            <person name="Kuo A."/>
            <person name="Liang C."/>
            <person name="Lipzen A."/>
            <person name="Lutzoni F."/>
            <person name="Magnuson J."/>
            <person name="Mondo S."/>
            <person name="Nolan M."/>
            <person name="Ohm R."/>
            <person name="Pangilinan J."/>
            <person name="Park H.-J."/>
            <person name="Ramirez L."/>
            <person name="Alfaro M."/>
            <person name="Sun H."/>
            <person name="Tritt A."/>
            <person name="Yoshinaga Y."/>
            <person name="Zwiers L.-H."/>
            <person name="Turgeon B."/>
            <person name="Goodwin S."/>
            <person name="Spatafora J."/>
            <person name="Crous P."/>
            <person name="Grigoriev I."/>
        </authorList>
    </citation>
    <scope>NUCLEOTIDE SEQUENCE</scope>
    <source>
        <strain evidence="3">CBS 690.94</strain>
    </source>
</reference>
<feature type="region of interest" description="Disordered" evidence="2">
    <location>
        <begin position="36"/>
        <end position="99"/>
    </location>
</feature>
<proteinExistence type="predicted"/>
<evidence type="ECO:0000313" key="4">
    <source>
        <dbReference type="Proteomes" id="UP000799764"/>
    </source>
</evidence>
<feature type="coiled-coil region" evidence="1">
    <location>
        <begin position="368"/>
        <end position="427"/>
    </location>
</feature>
<sequence>MASENAFTFKSLQASTIRYTPNGRRIKVKLPVSKSLTTQWSVHTPENGDDDEDDPDFVGSESEELQSSDDEESEGSSAEEDDIGEELSDEDSEEFDDEIPEEEVTALLLEAEEFPVPILNSQKKARTDASPETVAAALDDKEGKKTTQSSGVEECDTVGKRDDSPAAWNADFVFALPESPPMNLSNELLFNEVFKIREIDHKFHTCRGIEAQGAQCTSNVPRSHSFSIKLLQKSLKDGMHQMQIKCLAMYNLCDEHTDQSTKLAGEWTWLANLTKAAREYWINLQRSLPAESKALWKAYGEFAAAEVRRILVQDNISFKEAERNNTLHFESQKTVESLQKKIISFESQVIALPNKALKNSPPEDLDKISALEKQINNLTTENSSLKEAQESTEANFTKQRKRDQCSLSDAQKLYRESQETVETLRGKVDALNSHIGKLETKVTALTDSLASTEGALTREGARSRELEIRLEERMAVGTKTQDSPETKLEKYLREELEKSQSHALQQQKDLENSRDEHVRLRIVNATLETQVKHIEAVKEELSRVSERETKELAEKNSDLSSQLHNMKTQLEQQKGSLAVIEKENKGEPSKSKFSLRDIYRRPKNEPSRPQTTPIDQSN</sequence>